<dbReference type="FunFam" id="3.30.300.10:FF:000013">
    <property type="entry name" value="GMP synthase (Glutamine-hydrolyzing)"/>
    <property type="match status" value="1"/>
</dbReference>
<evidence type="ECO:0000256" key="10">
    <source>
        <dbReference type="ARBA" id="ARBA00031356"/>
    </source>
</evidence>
<reference evidence="13" key="1">
    <citation type="submission" date="1997-07" db="EMBL/GenBank/DDBJ databases">
        <title>Cloning, Sequencing and analysis of burgundy, Drosophila melanogaster GMPS.</title>
        <authorList>
            <person name="Chomey E.G."/>
            <person name="Nash D."/>
        </authorList>
    </citation>
    <scope>NUCLEOTIDE SEQUENCE</scope>
    <source>
        <strain evidence="13">Oregon R</strain>
    </source>
</reference>
<keyword evidence="5 11" id="KW-0547">Nucleotide-binding</keyword>
<dbReference type="PRINTS" id="PR00097">
    <property type="entry name" value="ANTSNTHASEII"/>
</dbReference>
<dbReference type="PhylomeDB" id="Q8WSN4"/>
<proteinExistence type="evidence at transcript level"/>
<dbReference type="InterPro" id="IPR029062">
    <property type="entry name" value="Class_I_gatase-like"/>
</dbReference>
<dbReference type="InterPro" id="IPR014729">
    <property type="entry name" value="Rossmann-like_a/b/a_fold"/>
</dbReference>
<dbReference type="NCBIfam" id="TIGR00888">
    <property type="entry name" value="guaA_Nterm"/>
    <property type="match status" value="1"/>
</dbReference>
<dbReference type="CDD" id="cd01742">
    <property type="entry name" value="GATase1_GMP_Synthase"/>
    <property type="match status" value="1"/>
</dbReference>
<dbReference type="Gene3D" id="3.40.50.620">
    <property type="entry name" value="HUPs"/>
    <property type="match status" value="1"/>
</dbReference>
<keyword evidence="4" id="KW-0436">Ligase</keyword>
<sequence>MNSNIFLGTAENGLRHDKIVILDAGAQYGKVIDRKVRELFVETDILPLDTPAATIRNNGYRGIIISGGPNSVYAEDAPSYDPDLFKLKIPMLGICYGMQLINKEFGGTVLKKDVREDGQQNIEIETSCPLFSRLSRTQSVLLTHGDSVERVGENLKIGGWSTNRIVTAIYNEVLRIYGVQFHPEVDLTINGKQMLSNFLYEICELTPNFTMGSRKEECIRYIREKVGNNKVLLLVSGGVDSSVCAALLRRALYPHQIIAVHVDNGFMRKKESEKVERSLRDIGIDLIVRKEGYTFLKGTTQVKRPGQYSVVETPMLCQTYNPEEKRKIIGDIFVKVTNDVVAELKLKPEEVMLAQGTLRPDLIESASSMVSTNAETIKTHHNDTDLIRELRNAGRVVEPLCDFHKDEVRDLGNDLGLPQELVERQPFPGPGLAIRVLCAEEAYMEKDYSETQVIIRVIVDYKNKLQKNHALINRVTAATSEAEQKDLMRISSNSQIQATLLPIRSVGVQGDKRSYSYVVGLSTSQEPNWQDLLFLAKIIPRILHNVNRVCYIFGEPVQYLVTDITHTTLNTVVLSQLRQADDIANEVSGFVIEINKMYYIITVLDHNASWTIRKISQMPVVLIPVHFDRDPINRTPSCRRSVVLRPFITNDFMTGVPAEPGSGQMPLQVSQFSIFLKNVYLIFSCSKVLNQIVRDISKLDGISRVLYDLTAKPPGTTEWE</sequence>
<dbReference type="FunFam" id="3.40.50.880:FF:000013">
    <property type="entry name" value="GMP synthase [glutamine-hydrolyzing]"/>
    <property type="match status" value="1"/>
</dbReference>
<name>Q8WSN4_DROME</name>
<gene>
    <name evidence="13 14" type="primary">bur</name>
    <name evidence="14" type="ORF">CG9242</name>
</gene>
<dbReference type="UniPathway" id="UPA00189">
    <property type="reaction ID" value="UER00296"/>
</dbReference>
<dbReference type="PRINTS" id="PR00096">
    <property type="entry name" value="GATASE"/>
</dbReference>
<feature type="binding site" evidence="11">
    <location>
        <begin position="236"/>
        <end position="242"/>
    </location>
    <ligand>
        <name>ATP</name>
        <dbReference type="ChEBI" id="CHEBI:30616"/>
    </ligand>
</feature>
<dbReference type="EC" id="6.3.5.2" evidence="3"/>
<dbReference type="InterPro" id="IPR004739">
    <property type="entry name" value="GMP_synth_GATase"/>
</dbReference>
<dbReference type="GO" id="GO:0005524">
    <property type="term" value="F:ATP binding"/>
    <property type="evidence" value="ECO:0007669"/>
    <property type="project" value="UniProtKB-UniRule"/>
</dbReference>
<dbReference type="GO" id="GO:0007411">
    <property type="term" value="P:axon guidance"/>
    <property type="evidence" value="ECO:0000315"/>
    <property type="project" value="FlyBase"/>
</dbReference>
<evidence type="ECO:0000256" key="4">
    <source>
        <dbReference type="ARBA" id="ARBA00022598"/>
    </source>
</evidence>
<protein>
    <recommendedName>
        <fullName evidence="3">GMP synthase (glutamine-hydrolyzing)</fullName>
        <ecNumber evidence="3">6.3.5.2</ecNumber>
    </recommendedName>
    <alternativeName>
        <fullName evidence="10">Glutamine amidotransferase</fullName>
    </alternativeName>
</protein>
<dbReference type="Pfam" id="PF00117">
    <property type="entry name" value="GATase"/>
    <property type="match status" value="1"/>
</dbReference>
<evidence type="ECO:0000256" key="11">
    <source>
        <dbReference type="PROSITE-ProRule" id="PRU00886"/>
    </source>
</evidence>
<evidence type="ECO:0000256" key="7">
    <source>
        <dbReference type="ARBA" id="ARBA00022755"/>
    </source>
</evidence>
<dbReference type="PANTHER" id="PTHR11922:SF2">
    <property type="entry name" value="GMP SYNTHASE [GLUTAMINE-HYDROLYZING]"/>
    <property type="match status" value="1"/>
</dbReference>
<evidence type="ECO:0000256" key="3">
    <source>
        <dbReference type="ARBA" id="ARBA00012746"/>
    </source>
</evidence>
<dbReference type="ExpressionAtlas" id="Q8WSN4">
    <property type="expression patterns" value="baseline and differential"/>
</dbReference>
<dbReference type="GO" id="GO:0003921">
    <property type="term" value="F:GMP synthase activity"/>
    <property type="evidence" value="ECO:0007669"/>
    <property type="project" value="InterPro"/>
</dbReference>
<keyword evidence="6 11" id="KW-0332">GMP biosynthesis</keyword>
<dbReference type="InterPro" id="IPR001674">
    <property type="entry name" value="GMP_synth_C"/>
</dbReference>
<dbReference type="NCBIfam" id="NF000848">
    <property type="entry name" value="PRK00074.1"/>
    <property type="match status" value="1"/>
</dbReference>
<keyword evidence="8 11" id="KW-0067">ATP-binding</keyword>
<dbReference type="MEROPS" id="C26.A21"/>
<dbReference type="OrthoDB" id="1724632at2759"/>
<evidence type="ECO:0000256" key="8">
    <source>
        <dbReference type="ARBA" id="ARBA00022840"/>
    </source>
</evidence>
<dbReference type="SUPFAM" id="SSF52402">
    <property type="entry name" value="Adenine nucleotide alpha hydrolases-like"/>
    <property type="match status" value="1"/>
</dbReference>
<dbReference type="InterPro" id="IPR017926">
    <property type="entry name" value="GATASE"/>
</dbReference>
<organism evidence="13">
    <name type="scientific">Drosophila melanogaster</name>
    <name type="common">Fruit fly</name>
    <dbReference type="NCBI Taxonomy" id="7227"/>
    <lineage>
        <taxon>Eukaryota</taxon>
        <taxon>Metazoa</taxon>
        <taxon>Ecdysozoa</taxon>
        <taxon>Arthropoda</taxon>
        <taxon>Hexapoda</taxon>
        <taxon>Insecta</taxon>
        <taxon>Pterygota</taxon>
        <taxon>Neoptera</taxon>
        <taxon>Endopterygota</taxon>
        <taxon>Diptera</taxon>
        <taxon>Brachycera</taxon>
        <taxon>Muscomorpha</taxon>
        <taxon>Ephydroidea</taxon>
        <taxon>Drosophilidae</taxon>
        <taxon>Drosophila</taxon>
        <taxon>Sophophora</taxon>
    </lineage>
</organism>
<evidence type="ECO:0000313" key="14">
    <source>
        <dbReference type="FlyBase" id="FBgn0000239"/>
    </source>
</evidence>
<evidence type="ECO:0000259" key="12">
    <source>
        <dbReference type="PROSITE" id="PS51553"/>
    </source>
</evidence>
<evidence type="ECO:0000256" key="9">
    <source>
        <dbReference type="ARBA" id="ARBA00022962"/>
    </source>
</evidence>
<dbReference type="FlyBase" id="FBgn0000239">
    <property type="gene designation" value="bur"/>
</dbReference>
<evidence type="ECO:0000256" key="2">
    <source>
        <dbReference type="ARBA" id="ARBA00011738"/>
    </source>
</evidence>
<dbReference type="PROSITE" id="PS51273">
    <property type="entry name" value="GATASE_TYPE_1"/>
    <property type="match status" value="1"/>
</dbReference>
<evidence type="ECO:0000313" key="13">
    <source>
        <dbReference type="EMBL" id="AAL71891.1"/>
    </source>
</evidence>
<dbReference type="VEuPathDB" id="VectorBase:FBgn0000239"/>
<dbReference type="CDD" id="cd01997">
    <property type="entry name" value="GMP_synthase_C"/>
    <property type="match status" value="1"/>
</dbReference>
<dbReference type="AlphaFoldDB" id="Q8WSN4"/>
<dbReference type="Pfam" id="PF02540">
    <property type="entry name" value="NAD_synthase"/>
    <property type="match status" value="1"/>
</dbReference>
<dbReference type="EMBL" id="AF015270">
    <property type="protein sequence ID" value="AAL71891.1"/>
    <property type="molecule type" value="mRNA"/>
</dbReference>
<dbReference type="Gene3D" id="3.30.300.10">
    <property type="match status" value="2"/>
</dbReference>
<keyword evidence="7 11" id="KW-0658">Purine biosynthesis</keyword>
<dbReference type="SUPFAM" id="SSF52317">
    <property type="entry name" value="Class I glutamine amidotransferase-like"/>
    <property type="match status" value="1"/>
</dbReference>
<dbReference type="PROSITE" id="PS51553">
    <property type="entry name" value="GMPS_ATP_PPASE"/>
    <property type="match status" value="1"/>
</dbReference>
<dbReference type="PANTHER" id="PTHR11922">
    <property type="entry name" value="GMP SYNTHASE-RELATED"/>
    <property type="match status" value="1"/>
</dbReference>
<evidence type="ECO:0000256" key="6">
    <source>
        <dbReference type="ARBA" id="ARBA00022749"/>
    </source>
</evidence>
<evidence type="ECO:0000256" key="5">
    <source>
        <dbReference type="ARBA" id="ARBA00022741"/>
    </source>
</evidence>
<dbReference type="InterPro" id="IPR022310">
    <property type="entry name" value="NAD/GMP_synthase"/>
</dbReference>
<dbReference type="InterPro" id="IPR025777">
    <property type="entry name" value="GMPS_ATP_PPase_dom"/>
</dbReference>
<keyword evidence="9" id="KW-0315">Glutamine amidotransferase</keyword>
<dbReference type="FunFam" id="3.40.50.620:FF:000044">
    <property type="entry name" value="GMP synthase [glutamine-hydrolyzing]"/>
    <property type="match status" value="1"/>
</dbReference>
<comment type="subunit">
    <text evidence="2">Homodimer.</text>
</comment>
<accession>Q8WSN4</accession>
<feature type="domain" description="GMPS ATP-PPase" evidence="12">
    <location>
        <begin position="209"/>
        <end position="424"/>
    </location>
</feature>
<evidence type="ECO:0000256" key="1">
    <source>
        <dbReference type="ARBA" id="ARBA00005153"/>
    </source>
</evidence>
<dbReference type="SUPFAM" id="SSF54810">
    <property type="entry name" value="GMP synthetase C-terminal dimerisation domain"/>
    <property type="match status" value="2"/>
</dbReference>
<dbReference type="AGR" id="FB:FBgn0000239"/>
<dbReference type="GO" id="GO:0005700">
    <property type="term" value="C:polytene chromosome"/>
    <property type="evidence" value="ECO:0000314"/>
    <property type="project" value="FlyBase"/>
</dbReference>
<dbReference type="Gene3D" id="3.40.50.880">
    <property type="match status" value="1"/>
</dbReference>
<comment type="pathway">
    <text evidence="1">Purine metabolism; GMP biosynthesis; GMP from XMP (L-Gln route): step 1/1.</text>
</comment>
<dbReference type="FunFam" id="3.30.300.10:FF:000014">
    <property type="entry name" value="Burgundy, isoform B"/>
    <property type="match status" value="1"/>
</dbReference>